<accession>A0A8S1VLQ8</accession>
<reference evidence="2" key="1">
    <citation type="submission" date="2021-01" db="EMBL/GenBank/DDBJ databases">
        <authorList>
            <consortium name="Genoscope - CEA"/>
            <person name="William W."/>
        </authorList>
    </citation>
    <scope>NUCLEOTIDE SEQUENCE</scope>
</reference>
<organism evidence="2 3">
    <name type="scientific">Paramecium octaurelia</name>
    <dbReference type="NCBI Taxonomy" id="43137"/>
    <lineage>
        <taxon>Eukaryota</taxon>
        <taxon>Sar</taxon>
        <taxon>Alveolata</taxon>
        <taxon>Ciliophora</taxon>
        <taxon>Intramacronucleata</taxon>
        <taxon>Oligohymenophorea</taxon>
        <taxon>Peniculida</taxon>
        <taxon>Parameciidae</taxon>
        <taxon>Paramecium</taxon>
    </lineage>
</organism>
<dbReference type="EMBL" id="CAJJDP010000066">
    <property type="protein sequence ID" value="CAD8176599.1"/>
    <property type="molecule type" value="Genomic_DNA"/>
</dbReference>
<feature type="compositionally biased region" description="Polar residues" evidence="1">
    <location>
        <begin position="108"/>
        <end position="118"/>
    </location>
</feature>
<keyword evidence="3" id="KW-1185">Reference proteome</keyword>
<sequence>MEFLQKIMMIPQNIINTLKTMKSQTNKVENIFIEPLAFCQESIVETVHLKEFDQIHKKKKLTMNQETQTEPQQKIEQIISINQIPESVSQQKSKLRLVPSKPNKKYTKQLTKQIVQDESLSRESDQTEPSQYSYCHNNFLAAMDRNEEEYKPKQKKIFQMNGKNQNQYRNQIKKNCLMKFKEKFTDEKLILKSTRTQSSDEKQDSIDQKELENNQQQQALV</sequence>
<proteinExistence type="predicted"/>
<name>A0A8S1VLQ8_PAROT</name>
<evidence type="ECO:0000313" key="2">
    <source>
        <dbReference type="EMBL" id="CAD8176599.1"/>
    </source>
</evidence>
<comment type="caution">
    <text evidence="2">The sequence shown here is derived from an EMBL/GenBank/DDBJ whole genome shotgun (WGS) entry which is preliminary data.</text>
</comment>
<evidence type="ECO:0000313" key="3">
    <source>
        <dbReference type="Proteomes" id="UP000683925"/>
    </source>
</evidence>
<feature type="region of interest" description="Disordered" evidence="1">
    <location>
        <begin position="190"/>
        <end position="221"/>
    </location>
</feature>
<feature type="region of interest" description="Disordered" evidence="1">
    <location>
        <begin position="106"/>
        <end position="131"/>
    </location>
</feature>
<dbReference type="Proteomes" id="UP000683925">
    <property type="component" value="Unassembled WGS sequence"/>
</dbReference>
<evidence type="ECO:0000256" key="1">
    <source>
        <dbReference type="SAM" id="MobiDB-lite"/>
    </source>
</evidence>
<gene>
    <name evidence="2" type="ORF">POCTA_138.1.T0670174</name>
</gene>
<protein>
    <submittedName>
        <fullName evidence="2">Uncharacterized protein</fullName>
    </submittedName>
</protein>
<feature type="compositionally biased region" description="Basic and acidic residues" evidence="1">
    <location>
        <begin position="198"/>
        <end position="212"/>
    </location>
</feature>
<dbReference type="OrthoDB" id="297255at2759"/>
<dbReference type="AlphaFoldDB" id="A0A8S1VLQ8"/>
<dbReference type="OMA" id="LTMNQET"/>